<dbReference type="SUPFAM" id="SSF49464">
    <property type="entry name" value="Carboxypeptidase regulatory domain-like"/>
    <property type="match status" value="1"/>
</dbReference>
<keyword evidence="2" id="KW-0813">Transport</keyword>
<dbReference type="NCBIfam" id="TIGR04057">
    <property type="entry name" value="SusC_RagA_signa"/>
    <property type="match status" value="1"/>
</dbReference>
<comment type="similarity">
    <text evidence="2">Belongs to the TonB-dependent receptor family.</text>
</comment>
<comment type="caution">
    <text evidence="5">The sequence shown here is derived from an EMBL/GenBank/DDBJ whole genome shotgun (WGS) entry which is preliminary data.</text>
</comment>
<dbReference type="SUPFAM" id="SSF48239">
    <property type="entry name" value="Terpenoid cyclases/Protein prenyltransferases"/>
    <property type="match status" value="1"/>
</dbReference>
<dbReference type="Gene3D" id="2.60.40.1930">
    <property type="match status" value="1"/>
</dbReference>
<dbReference type="InterPro" id="IPR002890">
    <property type="entry name" value="MG2"/>
</dbReference>
<accession>A0A2S7WYF5</accession>
<dbReference type="SMART" id="SM01360">
    <property type="entry name" value="A2M"/>
    <property type="match status" value="1"/>
</dbReference>
<evidence type="ECO:0000256" key="1">
    <source>
        <dbReference type="ARBA" id="ARBA00010556"/>
    </source>
</evidence>
<dbReference type="PANTHER" id="PTHR40094:SF1">
    <property type="entry name" value="UBIQUITIN DOMAIN-CONTAINING PROTEIN"/>
    <property type="match status" value="1"/>
</dbReference>
<evidence type="ECO:0000313" key="5">
    <source>
        <dbReference type="EMBL" id="PQJ82595.1"/>
    </source>
</evidence>
<dbReference type="InterPro" id="IPR039426">
    <property type="entry name" value="TonB-dep_rcpt-like"/>
</dbReference>
<dbReference type="RefSeq" id="WP_105021147.1">
    <property type="nucleotide sequence ID" value="NZ_MSCM01000001.1"/>
</dbReference>
<evidence type="ECO:0000256" key="3">
    <source>
        <dbReference type="SAM" id="SignalP"/>
    </source>
</evidence>
<feature type="signal peptide" evidence="3">
    <location>
        <begin position="1"/>
        <end position="20"/>
    </location>
</feature>
<keyword evidence="2" id="KW-0812">Transmembrane</keyword>
<dbReference type="OrthoDB" id="9767116at2"/>
<dbReference type="InterPro" id="IPR037066">
    <property type="entry name" value="Plug_dom_sf"/>
</dbReference>
<dbReference type="Gene3D" id="2.170.130.10">
    <property type="entry name" value="TonB-dependent receptor, plug domain"/>
    <property type="match status" value="1"/>
</dbReference>
<dbReference type="InterPro" id="IPR047565">
    <property type="entry name" value="Alpha-macroglob_thiol-ester_cl"/>
</dbReference>
<dbReference type="Pfam" id="PF13715">
    <property type="entry name" value="CarbopepD_reg_2"/>
    <property type="match status" value="1"/>
</dbReference>
<dbReference type="EMBL" id="MSCM01000001">
    <property type="protein sequence ID" value="PQJ82595.1"/>
    <property type="molecule type" value="Genomic_DNA"/>
</dbReference>
<feature type="domain" description="Alpha-2-macroglobulin" evidence="4">
    <location>
        <begin position="1420"/>
        <end position="1510"/>
    </location>
</feature>
<dbReference type="InterPro" id="IPR051802">
    <property type="entry name" value="YfhM-like"/>
</dbReference>
<evidence type="ECO:0000259" key="4">
    <source>
        <dbReference type="SMART" id="SM01360"/>
    </source>
</evidence>
<dbReference type="Proteomes" id="UP000239068">
    <property type="component" value="Unassembled WGS sequence"/>
</dbReference>
<dbReference type="SUPFAM" id="SSF56935">
    <property type="entry name" value="Porins"/>
    <property type="match status" value="1"/>
</dbReference>
<dbReference type="GO" id="GO:0004866">
    <property type="term" value="F:endopeptidase inhibitor activity"/>
    <property type="evidence" value="ECO:0007669"/>
    <property type="project" value="InterPro"/>
</dbReference>
<name>A0A2S7WYF5_9FLAO</name>
<feature type="chain" id="PRO_5015697704" evidence="3">
    <location>
        <begin position="21"/>
        <end position="2222"/>
    </location>
</feature>
<dbReference type="InterPro" id="IPR001599">
    <property type="entry name" value="Macroglobln_a2"/>
</dbReference>
<comment type="similarity">
    <text evidence="1">Belongs to the protease inhibitor I39 (alpha-2-macroglobulin) family. Bacterial alpha-2-macroglobulin subfamily.</text>
</comment>
<gene>
    <name evidence="5" type="ORF">BTO16_08405</name>
</gene>
<reference evidence="5 6" key="1">
    <citation type="submission" date="2016-12" db="EMBL/GenBank/DDBJ databases">
        <title>Trade-off between light-utilization and light-protection in marine flavobacteria.</title>
        <authorList>
            <person name="Kumagai Y."/>
            <person name="Yoshizawa S."/>
            <person name="Kogure K."/>
            <person name="Iwasaki W."/>
        </authorList>
    </citation>
    <scope>NUCLEOTIDE SEQUENCE [LARGE SCALE GENOMIC DNA]</scope>
    <source>
        <strain evidence="5 6">ATCC 43844</strain>
    </source>
</reference>
<evidence type="ECO:0000256" key="2">
    <source>
        <dbReference type="PROSITE-ProRule" id="PRU01360"/>
    </source>
</evidence>
<keyword evidence="2" id="KW-0998">Cell outer membrane</keyword>
<dbReference type="Pfam" id="PF17973">
    <property type="entry name" value="bMG10"/>
    <property type="match status" value="1"/>
</dbReference>
<dbReference type="Pfam" id="PF01835">
    <property type="entry name" value="MG2"/>
    <property type="match status" value="1"/>
</dbReference>
<comment type="subcellular location">
    <subcellularLocation>
        <location evidence="2">Cell outer membrane</location>
        <topology evidence="2">Multi-pass membrane protein</topology>
    </subcellularLocation>
</comment>
<proteinExistence type="inferred from homology"/>
<keyword evidence="2" id="KW-1134">Transmembrane beta strand</keyword>
<dbReference type="InterPro" id="IPR023997">
    <property type="entry name" value="TonB-dep_OMP_SusC/RagA_CS"/>
</dbReference>
<keyword evidence="2" id="KW-0472">Membrane</keyword>
<dbReference type="Pfam" id="PF07715">
    <property type="entry name" value="Plug"/>
    <property type="match status" value="1"/>
</dbReference>
<keyword evidence="6" id="KW-1185">Reference proteome</keyword>
<dbReference type="Pfam" id="PF00207">
    <property type="entry name" value="A2M"/>
    <property type="match status" value="1"/>
</dbReference>
<dbReference type="GO" id="GO:0009279">
    <property type="term" value="C:cell outer membrane"/>
    <property type="evidence" value="ECO:0007669"/>
    <property type="project" value="UniProtKB-SubCell"/>
</dbReference>
<evidence type="ECO:0000313" key="6">
    <source>
        <dbReference type="Proteomes" id="UP000239068"/>
    </source>
</evidence>
<keyword evidence="3" id="KW-0732">Signal</keyword>
<organism evidence="5 6">
    <name type="scientific">Polaribacter glomeratus</name>
    <dbReference type="NCBI Taxonomy" id="102"/>
    <lineage>
        <taxon>Bacteria</taxon>
        <taxon>Pseudomonadati</taxon>
        <taxon>Bacteroidota</taxon>
        <taxon>Flavobacteriia</taxon>
        <taxon>Flavobacteriales</taxon>
        <taxon>Flavobacteriaceae</taxon>
    </lineage>
</organism>
<dbReference type="InterPro" id="IPR012910">
    <property type="entry name" value="Plug_dom"/>
</dbReference>
<sequence length="2222" mass="253999">MKKITTTLLLIFLFSLSVNAQNKYDELWLEVEKFEVDGLPKSALKIVDEIYEKAHKTNDSPQIIKSLFYKSKFALTLEEDAQLKVINSYKEHIAKSNFPTKNVLENILANLYWQYFNENRYQFYNRTKTENKVDSEDFRTWDLETLFKEIHCYFEASLQNTEQLQKIEITAFSDILQINKESKIFRPTLFDFLANNTLQFYKTSETAITSPAYKFIVDDAAFLGDVKTFSNLKITSKDSLSLQLNALKIYQKLISFHIKKDNKNALAEIDIQRLNFVNQHATFKDSENILLSTLIASKEQFKNHEASALYAFEIANIYRNKANSSSAENTKDRFKNKEAITICDETIKQFPKSFGAEKCHLLKAQIEQKALSIIAEEYIPIQHTSRLLVTYNNVEKLFFTAYKINQNKLEFFRKLYKLEDKKTFISKQEKVANWQHQLRNEQDYLQHTTEVLVPKFENGMYLILASESEDLQENFIYGTTQIQVTNLTLIENNFDEHYTYQIVDRKTGKPIKKAEIRLKNTSNNEDYFINKKLTTDNNGFASFNGKNQYSNVDINVKTKNDFAYFGSHYFYKNDRNTYKDNNKEITIKPFIFTDRSIYRPGQTVYFKAIVIKKQGDKSAVFTDEFVAVTLFDVNNQKIASLDLKLNEFGSVAGKFTVPNNGLTGEFSIEVDESVEHDSKFYDHANFDFDYDNEIHFSVEGYKRPKFKTEFKPVTESFKINDSITINGFAKAFSGANITDAKVVYRVHRKVQYPSWYYWYRPNPASNSQEITNGESITDASGNFSIPFKAIPDESVSKESLPIFNYEITAYVTDINGETRSATSIVKVGYHSLLASISLDEKIDKNTNDNSIKIDTKNLNDEFVSAKGTVKVYKLKAPKKALRKRPWPAPDYQDISENDFRKLFPNDPYSDDESDEKNWKKGEIVFNENFDTSTSKEIILKNIDTWVSGKYIVVVESKDKFNQEVKDEKRITIFSSKEKEVADNSLFDINTNKSFYSIGDAVEVQISSASKDMTVVLQIEKDHKIIETCLVKLNNNSKTIKIPVKKGDLGGFAIKYHFVNYNYFESGNILINVPKKQESIEISTNIFRDKLQPGANETWGFTIKNDENDAVAAEVLASMYDASLDEFKSHDWKFNPIEQKQNYYSYSISTANKSFNNAYFNIKNIQRNYNGFPSIGNDSYNWFGFSLSNNNWINQQYLRTTKRKIDSSRTDFDGTITGFIADENGEPLHGVNVQIKGTTFGSQTDFDGNYSIKIKTGDVLIISYLGFITQEISVSKQTNLDFKLEADESNLDEVVVVGYGTQKKESITGAVNMLSGKAAGLMMDNGSAGSSKNITIRGASSLNGENKPLYIVDGKILTPDEVQNLNPQNIAEMQVLKDAAATVLYGAKAVNGVIIITTKAGLAKLDKELSKVQTRKNFKETAFFFPQLKTDENGKVSFNFTMPEALTRWKLQLLAHSKDLKSASKTLQTVTQKELMVVPNAPRFLREKDTITLSAKITNLTNNKLSGVAKLILTDAITGKEIDSLLQNTNTTKNFTVDKDGNTSVSWSLSIPETVQAVQYKIVAKAGDFSDGEQNALPVLSNRILVTETLSMWVRGNETKTFTLDKLKNTSTALSTGSTSSTLKNHKLTLEMTSNPVWYAIQSLPYLMEYPYECAEQTFSRFYANTLASFVANSNPKIQEVFNSWGSSDALLSNLEKNEELKSLIIQETPWLRDAQSETEQKKRIGLLFDLTKMKNEQEKAINKLQDIQMNSGGFPWFKGSRYESIYITQHIATGFGHLQKLGVSDFSTSTKDMLEKTVLFLDKELLDRYTKLLERASEIKAESKTKKEGEKKYTEFLERNNLNYFTIQFLYMRSFYSTISLDEKTKTAIDYYQNQTAKYWNDYNLYAKGQIALSLFRNDKKAVANKILKSLKENSITSDELGMYWKTNTAGYYYYQAPIETQALLIETFSEIENDTETIDNLKIWLLKNKQTNRWKTTKATTEAVYALLLNGSDWIRDSTEQSRSVTEMVDIKVGDLEINPSEMPAIKVEAGTGYFKTSWNTDDIKSEMAEVTINKKGNGIAWGGLYWQYFEDLDKITSADTPLKINKKLFLKVNGDTGKELREINENSSLKVGDLITVRIELRSDRAMEFIHMKDMRASGVEPINVLSQYKWQDNLGYYESTKDAATNFFFDRIPKGVYVFEYDVRVNNAGNFSNGITTIQSMYAPEFSSHSKGLRINVEN</sequence>
<dbReference type="InterPro" id="IPR041246">
    <property type="entry name" value="Bact_MG10"/>
</dbReference>
<dbReference type="SMART" id="SM01419">
    <property type="entry name" value="Thiol-ester_cl"/>
    <property type="match status" value="1"/>
</dbReference>
<dbReference type="PROSITE" id="PS52016">
    <property type="entry name" value="TONB_DEPENDENT_REC_3"/>
    <property type="match status" value="1"/>
</dbReference>
<dbReference type="InterPro" id="IPR008969">
    <property type="entry name" value="CarboxyPept-like_regulatory"/>
</dbReference>
<protein>
    <submittedName>
        <fullName evidence="5">Alpha-2-macroglobulin</fullName>
    </submittedName>
</protein>
<dbReference type="InterPro" id="IPR008930">
    <property type="entry name" value="Terpenoid_cyclase/PrenylTrfase"/>
</dbReference>
<dbReference type="PANTHER" id="PTHR40094">
    <property type="entry name" value="ALPHA-2-MACROGLOBULIN HOMOLOG"/>
    <property type="match status" value="1"/>
</dbReference>
<dbReference type="Gene3D" id="2.60.40.1120">
    <property type="entry name" value="Carboxypeptidase-like, regulatory domain"/>
    <property type="match status" value="1"/>
</dbReference>
<dbReference type="Gene3D" id="1.50.10.20">
    <property type="match status" value="1"/>
</dbReference>